<organism evidence="2 3">
    <name type="scientific">Sphaerisporangium corydalis</name>
    <dbReference type="NCBI Taxonomy" id="1441875"/>
    <lineage>
        <taxon>Bacteria</taxon>
        <taxon>Bacillati</taxon>
        <taxon>Actinomycetota</taxon>
        <taxon>Actinomycetes</taxon>
        <taxon>Streptosporangiales</taxon>
        <taxon>Streptosporangiaceae</taxon>
        <taxon>Sphaerisporangium</taxon>
    </lineage>
</organism>
<dbReference type="InterPro" id="IPR034660">
    <property type="entry name" value="DinB/YfiT-like"/>
</dbReference>
<sequence length="204" mass="22265">MSDTFDGIIDRFVLSSAGFARVLGAVPSEQWSRPTPCSEWDVRQLVNHMTRGNLNYVFLLQGGGRAEFLRLRDADALGSDPVGAYTRSVRACAEAFGRPGALRQVLDYPLGEVTGRQALAVRTTDSVVHTWDLARAVGTDDELDPGLVAWIDDHLDAIYSGLSESPTDADTTHRFFAAPAGEPASGASRQDRLLWRMGRNADTR</sequence>
<dbReference type="InterPro" id="IPR017520">
    <property type="entry name" value="CHP03086"/>
</dbReference>
<accession>A0ABV9EL23</accession>
<dbReference type="InterPro" id="IPR017517">
    <property type="entry name" value="Maleyloyr_isom"/>
</dbReference>
<dbReference type="InterPro" id="IPR024344">
    <property type="entry name" value="MDMPI_metal-binding"/>
</dbReference>
<evidence type="ECO:0000313" key="2">
    <source>
        <dbReference type="EMBL" id="MFC4590357.1"/>
    </source>
</evidence>
<dbReference type="NCBIfam" id="TIGR03086">
    <property type="entry name" value="TIGR03086 family metal-binding protein"/>
    <property type="match status" value="1"/>
</dbReference>
<feature type="domain" description="Mycothiol-dependent maleylpyruvate isomerase metal-binding" evidence="1">
    <location>
        <begin position="16"/>
        <end position="134"/>
    </location>
</feature>
<comment type="caution">
    <text evidence="2">The sequence shown here is derived from an EMBL/GenBank/DDBJ whole genome shotgun (WGS) entry which is preliminary data.</text>
</comment>
<dbReference type="Gene3D" id="1.20.120.450">
    <property type="entry name" value="dinb family like domain"/>
    <property type="match status" value="1"/>
</dbReference>
<dbReference type="SUPFAM" id="SSF109854">
    <property type="entry name" value="DinB/YfiT-like putative metalloenzymes"/>
    <property type="match status" value="1"/>
</dbReference>
<dbReference type="Pfam" id="PF11716">
    <property type="entry name" value="MDMPI_N"/>
    <property type="match status" value="1"/>
</dbReference>
<dbReference type="RefSeq" id="WP_262844108.1">
    <property type="nucleotide sequence ID" value="NZ_JANZYP010000025.1"/>
</dbReference>
<evidence type="ECO:0000259" key="1">
    <source>
        <dbReference type="Pfam" id="PF11716"/>
    </source>
</evidence>
<dbReference type="EMBL" id="JBHSFN010000022">
    <property type="protein sequence ID" value="MFC4590357.1"/>
    <property type="molecule type" value="Genomic_DNA"/>
</dbReference>
<reference evidence="3" key="1">
    <citation type="journal article" date="2019" name="Int. J. Syst. Evol. Microbiol.">
        <title>The Global Catalogue of Microorganisms (GCM) 10K type strain sequencing project: providing services to taxonomists for standard genome sequencing and annotation.</title>
        <authorList>
            <consortium name="The Broad Institute Genomics Platform"/>
            <consortium name="The Broad Institute Genome Sequencing Center for Infectious Disease"/>
            <person name="Wu L."/>
            <person name="Ma J."/>
        </authorList>
    </citation>
    <scope>NUCLEOTIDE SEQUENCE [LARGE SCALE GENOMIC DNA]</scope>
    <source>
        <strain evidence="3">CCUG 49560</strain>
    </source>
</reference>
<proteinExistence type="predicted"/>
<protein>
    <submittedName>
        <fullName evidence="2">TIGR03086 family metal-binding protein</fullName>
    </submittedName>
</protein>
<name>A0ABV9EL23_9ACTN</name>
<keyword evidence="3" id="KW-1185">Reference proteome</keyword>
<evidence type="ECO:0000313" key="3">
    <source>
        <dbReference type="Proteomes" id="UP001595891"/>
    </source>
</evidence>
<dbReference type="NCBIfam" id="TIGR03083">
    <property type="entry name" value="maleylpyruvate isomerase family mycothiol-dependent enzyme"/>
    <property type="match status" value="1"/>
</dbReference>
<gene>
    <name evidence="2" type="ORF">ACFO8L_29985</name>
</gene>
<dbReference type="Proteomes" id="UP001595891">
    <property type="component" value="Unassembled WGS sequence"/>
</dbReference>